<dbReference type="FunCoup" id="W5MF36">
    <property type="interactions" value="185"/>
</dbReference>
<evidence type="ECO:0000256" key="10">
    <source>
        <dbReference type="ARBA" id="ARBA00023306"/>
    </source>
</evidence>
<dbReference type="FunFam" id="1.20.5.1180:FF:000002">
    <property type="entry name" value="Centrosomal protein of 55 kDa"/>
    <property type="match status" value="1"/>
</dbReference>
<dbReference type="GO" id="GO:0090543">
    <property type="term" value="C:Flemming body"/>
    <property type="evidence" value="ECO:0007669"/>
    <property type="project" value="UniProtKB-SubCell"/>
</dbReference>
<evidence type="ECO:0000256" key="8">
    <source>
        <dbReference type="ARBA" id="ARBA00023054"/>
    </source>
</evidence>
<dbReference type="GO" id="GO:0005814">
    <property type="term" value="C:centriole"/>
    <property type="evidence" value="ECO:0007669"/>
    <property type="project" value="UniProtKB-SubCell"/>
</dbReference>
<dbReference type="GO" id="GO:0000281">
    <property type="term" value="P:mitotic cytokinesis"/>
    <property type="evidence" value="ECO:0000318"/>
    <property type="project" value="GO_Central"/>
</dbReference>
<dbReference type="OMA" id="AVMAKCS"/>
<dbReference type="GO" id="GO:0032154">
    <property type="term" value="C:cleavage furrow"/>
    <property type="evidence" value="ECO:0007669"/>
    <property type="project" value="UniProtKB-SubCell"/>
</dbReference>
<keyword evidence="6" id="KW-0132">Cell division</keyword>
<dbReference type="Proteomes" id="UP000018468">
    <property type="component" value="Linkage group LG5"/>
</dbReference>
<evidence type="ECO:0000256" key="5">
    <source>
        <dbReference type="ARBA" id="ARBA00022553"/>
    </source>
</evidence>
<dbReference type="GO" id="GO:0021549">
    <property type="term" value="P:cerebellum development"/>
    <property type="evidence" value="ECO:0007669"/>
    <property type="project" value="Ensembl"/>
</dbReference>
<keyword evidence="4" id="KW-0963">Cytoplasm</keyword>
<evidence type="ECO:0000256" key="6">
    <source>
        <dbReference type="ARBA" id="ARBA00022618"/>
    </source>
</evidence>
<keyword evidence="7" id="KW-0498">Mitosis</keyword>
<proteinExistence type="predicted"/>
<keyword evidence="10" id="KW-0131">Cell cycle</keyword>
<accession>W5MF36</accession>
<evidence type="ECO:0000256" key="4">
    <source>
        <dbReference type="ARBA" id="ARBA00022490"/>
    </source>
</evidence>
<organism evidence="15 16">
    <name type="scientific">Lepisosteus oculatus</name>
    <name type="common">Spotted gar</name>
    <dbReference type="NCBI Taxonomy" id="7918"/>
    <lineage>
        <taxon>Eukaryota</taxon>
        <taxon>Metazoa</taxon>
        <taxon>Chordata</taxon>
        <taxon>Craniata</taxon>
        <taxon>Vertebrata</taxon>
        <taxon>Euteleostomi</taxon>
        <taxon>Actinopterygii</taxon>
        <taxon>Neopterygii</taxon>
        <taxon>Holostei</taxon>
        <taxon>Semionotiformes</taxon>
        <taxon>Lepisosteidae</taxon>
        <taxon>Lepisosteus</taxon>
    </lineage>
</organism>
<sequence>MTSKNAKDNIVNKLGLKLGSSRSDVELDKLRKENALLKKTMDDMSKHKGKITESEKSKLLEKILALETIKEKNAQQLLTKEKEIVTLKQQLKSGGNENVSVLQAQLEEKNKEAERREKLFLSLAEETENLKNRLVVVSTKCQELERKYEQDPVLQVRSKFCDINATEKSKSDGQVAPGEIAVLQEHLKDALEKNQQWLVYDQQREAYVKGMLAHIFELEEQLKKANQALQEQHKAGNSEETKSVTQQEYYDKLLLTAKRDLEAQKETISQLKDELSVAKKKYEGKCQEVKHLDQQLQSERLNARQCVGEEKQRSGDKVERLKAELQSVKERLEEERKRSSELSAQVNLLQKSLLKQQEEQKRIAVLEHQIQMSAKDFENEKLDRQSLQQQLHKVLKELRKARDQITRLETTNKLHECHISERSPYNKHEFEERASLQDPIFSHSSPVRPSTLLDESFLECPRCRAQYPTSQHRELLAHIDYCSN</sequence>
<reference evidence="16" key="1">
    <citation type="submission" date="2011-12" db="EMBL/GenBank/DDBJ databases">
        <title>The Draft Genome of Lepisosteus oculatus.</title>
        <authorList>
            <consortium name="The Broad Institute Genome Assembly &amp; Analysis Group"/>
            <consortium name="Computational R&amp;D Group"/>
            <consortium name="and Sequencing Platform"/>
            <person name="Di Palma F."/>
            <person name="Alfoldi J."/>
            <person name="Johnson J."/>
            <person name="Berlin A."/>
            <person name="Gnerre S."/>
            <person name="Jaffe D."/>
            <person name="MacCallum I."/>
            <person name="Young S."/>
            <person name="Walker B.J."/>
            <person name="Lander E.S."/>
            <person name="Lindblad-Toh K."/>
        </authorList>
    </citation>
    <scope>NUCLEOTIDE SEQUENCE [LARGE SCALE GENOMIC DNA]</scope>
</reference>
<evidence type="ECO:0000256" key="3">
    <source>
        <dbReference type="ARBA" id="ARBA00004626"/>
    </source>
</evidence>
<dbReference type="Pfam" id="PF12180">
    <property type="entry name" value="EABR"/>
    <property type="match status" value="1"/>
</dbReference>
<dbReference type="GO" id="GO:1904888">
    <property type="term" value="P:cranial skeletal system development"/>
    <property type="evidence" value="ECO:0007669"/>
    <property type="project" value="Ensembl"/>
</dbReference>
<dbReference type="GO" id="GO:0051896">
    <property type="term" value="P:regulation of phosphatidylinositol 3-kinase/protein kinase B signal transduction"/>
    <property type="evidence" value="ECO:0007669"/>
    <property type="project" value="Ensembl"/>
</dbReference>
<dbReference type="STRING" id="7918.ENSLOCP00000006995"/>
<keyword evidence="16" id="KW-1185">Reference proteome</keyword>
<dbReference type="PANTHER" id="PTHR31838:SF1">
    <property type="entry name" value="CENTROSOMAL PROTEIN OF 55 KDA"/>
    <property type="match status" value="1"/>
</dbReference>
<feature type="coiled-coil region" evidence="13">
    <location>
        <begin position="208"/>
        <end position="352"/>
    </location>
</feature>
<evidence type="ECO:0000256" key="9">
    <source>
        <dbReference type="ARBA" id="ARBA00023212"/>
    </source>
</evidence>
<keyword evidence="8 13" id="KW-0175">Coiled coil</keyword>
<dbReference type="GeneTree" id="ENSGT00510000047961"/>
<feature type="domain" description="TSG101 and ALIX binding" evidence="14">
    <location>
        <begin position="184"/>
        <end position="217"/>
    </location>
</feature>
<dbReference type="FunFam" id="1.20.5.990:FF:000006">
    <property type="entry name" value="Centrosomal protein of 55 kDa"/>
    <property type="match status" value="1"/>
</dbReference>
<dbReference type="Gene3D" id="1.20.5.990">
    <property type="entry name" value="Nemo cc2-lz domain - 1d5 darpin complex"/>
    <property type="match status" value="1"/>
</dbReference>
<dbReference type="Ensembl" id="ENSLOCT00000007003.1">
    <property type="protein sequence ID" value="ENSLOCP00000006995.1"/>
    <property type="gene ID" value="ENSLOCG00000005791.1"/>
</dbReference>
<reference evidence="15" key="2">
    <citation type="submission" date="2025-08" db="UniProtKB">
        <authorList>
            <consortium name="Ensembl"/>
        </authorList>
    </citation>
    <scope>IDENTIFICATION</scope>
</reference>
<dbReference type="InterPro" id="IPR022008">
    <property type="entry name" value="EABR"/>
</dbReference>
<reference evidence="15" key="3">
    <citation type="submission" date="2025-09" db="UniProtKB">
        <authorList>
            <consortium name="Ensembl"/>
        </authorList>
    </citation>
    <scope>IDENTIFICATION</scope>
</reference>
<dbReference type="InParanoid" id="W5MF36"/>
<dbReference type="HOGENOM" id="CLU_047132_0_0_1"/>
<evidence type="ECO:0000256" key="11">
    <source>
        <dbReference type="ARBA" id="ARBA00055531"/>
    </source>
</evidence>
<comment type="subcellular location">
    <subcellularLocation>
        <location evidence="3">Cleavage furrow</location>
    </subcellularLocation>
    <subcellularLocation>
        <location evidence="1">Cytoplasm</location>
        <location evidence="1">Cytoskeleton</location>
        <location evidence="1">Microtubule organizing center</location>
        <location evidence="1">Centrosome</location>
        <location evidence="1">Centriole</location>
    </subcellularLocation>
    <subcellularLocation>
        <location evidence="2">Midbody</location>
        <location evidence="2">Midbody ring</location>
    </subcellularLocation>
</comment>
<protein>
    <recommendedName>
        <fullName evidence="12">Centrosomal protein of 55 kDa</fullName>
    </recommendedName>
</protein>
<keyword evidence="9" id="KW-0206">Cytoskeleton</keyword>
<dbReference type="PANTHER" id="PTHR31838">
    <property type="entry name" value="CENTROSOMAL PROTEIN OF 55 KDA"/>
    <property type="match status" value="1"/>
</dbReference>
<evidence type="ECO:0000256" key="7">
    <source>
        <dbReference type="ARBA" id="ARBA00022776"/>
    </source>
</evidence>
<evidence type="ECO:0000256" key="2">
    <source>
        <dbReference type="ARBA" id="ARBA00004476"/>
    </source>
</evidence>
<dbReference type="Gene3D" id="1.20.5.1180">
    <property type="entry name" value="Geminin coiled-coil domain"/>
    <property type="match status" value="1"/>
</dbReference>
<dbReference type="eggNOG" id="ENOG502QTDI">
    <property type="taxonomic scope" value="Eukaryota"/>
</dbReference>
<feature type="coiled-coil region" evidence="13">
    <location>
        <begin position="377"/>
        <end position="411"/>
    </location>
</feature>
<name>W5MF36_LEPOC</name>
<evidence type="ECO:0000313" key="16">
    <source>
        <dbReference type="Proteomes" id="UP000018468"/>
    </source>
</evidence>
<comment type="function">
    <text evidence="11">Plays a role in mitotic exit and cytokinesis. Recruits PDCD6IP and TSG101 to midbody during cytokinesis. Required for successful completion of cytokinesis. Not required for microtubule nucleation. Plays a role in the development of the brain and kidney.</text>
</comment>
<feature type="coiled-coil region" evidence="13">
    <location>
        <begin position="96"/>
        <end position="147"/>
    </location>
</feature>
<evidence type="ECO:0000313" key="15">
    <source>
        <dbReference type="Ensembl" id="ENSLOCP00000006995.1"/>
    </source>
</evidence>
<evidence type="ECO:0000256" key="12">
    <source>
        <dbReference type="ARBA" id="ARBA00069787"/>
    </source>
</evidence>
<dbReference type="GO" id="GO:0045184">
    <property type="term" value="P:establishment of protein localization"/>
    <property type="evidence" value="ECO:0000318"/>
    <property type="project" value="GO_Central"/>
</dbReference>
<dbReference type="GO" id="GO:0030496">
    <property type="term" value="C:midbody"/>
    <property type="evidence" value="ECO:0000318"/>
    <property type="project" value="GO_Central"/>
</dbReference>
<dbReference type="Bgee" id="ENSLOCG00000005791">
    <property type="expression patterns" value="Expressed in ovary and 11 other cell types or tissues"/>
</dbReference>
<dbReference type="InterPro" id="IPR038926">
    <property type="entry name" value="CEP55"/>
</dbReference>
<evidence type="ECO:0000256" key="13">
    <source>
        <dbReference type="SAM" id="Coils"/>
    </source>
</evidence>
<dbReference type="AlphaFoldDB" id="W5MF36"/>
<keyword evidence="5" id="KW-0597">Phosphoprotein</keyword>
<evidence type="ECO:0000256" key="1">
    <source>
        <dbReference type="ARBA" id="ARBA00004114"/>
    </source>
</evidence>
<dbReference type="EMBL" id="AHAT01025155">
    <property type="status" value="NOT_ANNOTATED_CDS"/>
    <property type="molecule type" value="Genomic_DNA"/>
</dbReference>
<evidence type="ECO:0000259" key="14">
    <source>
        <dbReference type="Pfam" id="PF12180"/>
    </source>
</evidence>